<accession>A0A9P7M814</accession>
<dbReference type="InterPro" id="IPR030700">
    <property type="entry name" value="N-end_Aminoacyl_Trfase"/>
</dbReference>
<evidence type="ECO:0000259" key="6">
    <source>
        <dbReference type="Pfam" id="PF04377"/>
    </source>
</evidence>
<evidence type="ECO:0000256" key="4">
    <source>
        <dbReference type="ARBA" id="ARBA00023315"/>
    </source>
</evidence>
<sequence length="460" mass="52614">MSNSPATSTTQTPKNTLDDYEYICPIGYSYYANVDSLSPAFYQTLLDRCWRRSGNLLYRPNQKRSCCPHYTIRVDSGQFKPSRDQRQTVNRFTKFVSGDAYIKDAARLYPVSREEARKRDNKFSLVDRIHEPEYDRLRKPPQPAHSFVVTLEEDIFTEEKYQVFDNYQRVVHKDPLQDRTRQAFKRFLCNSPLRRGALAHEGGGTMKLGSYHQCYRLDGVLVAIGVLDLLPTCVSSVYFLYHESFSKHAPGKLGALYEIALASEKGYQWWYPGFYIHNCAKMRYKLDYSPQSILDPESLCWDPLDSTVLRLLDQKRFVSLSMERRTAAGSDSGKQGSGGDDAKEGIKRKSIDDLYRDNLSVEMSNEDDEETQEDQARSLFTSGMPGISSLSDMKQVDLAHIALKIYPEENTLFKTSDVDTFWDTENMEDWTGFRSSVAELVAAIGPDAIEFLCIDVTRGP</sequence>
<organism evidence="7 8">
    <name type="scientific">Claviceps pazoutovae</name>
    <dbReference type="NCBI Taxonomy" id="1649127"/>
    <lineage>
        <taxon>Eukaryota</taxon>
        <taxon>Fungi</taxon>
        <taxon>Dikarya</taxon>
        <taxon>Ascomycota</taxon>
        <taxon>Pezizomycotina</taxon>
        <taxon>Sordariomycetes</taxon>
        <taxon>Hypocreomycetidae</taxon>
        <taxon>Hypocreales</taxon>
        <taxon>Clavicipitaceae</taxon>
        <taxon>Claviceps</taxon>
    </lineage>
</organism>
<name>A0A9P7M814_9HYPO</name>
<protein>
    <recommendedName>
        <fullName evidence="2">arginyltransferase</fullName>
        <ecNumber evidence="2">2.3.2.8</ecNumber>
    </recommendedName>
</protein>
<dbReference type="InterPro" id="IPR007471">
    <property type="entry name" value="N-end_Aminoacyl_Trfase_N"/>
</dbReference>
<dbReference type="InterPro" id="IPR016181">
    <property type="entry name" value="Acyl_CoA_acyltransferase"/>
</dbReference>
<gene>
    <name evidence="7" type="ORF">E4U60_005321</name>
</gene>
<dbReference type="SUPFAM" id="SSF55729">
    <property type="entry name" value="Acyl-CoA N-acyltransferases (Nat)"/>
    <property type="match status" value="1"/>
</dbReference>
<dbReference type="PANTHER" id="PTHR21367">
    <property type="entry name" value="ARGININE-TRNA-PROTEIN TRANSFERASE 1"/>
    <property type="match status" value="1"/>
</dbReference>
<dbReference type="EC" id="2.3.2.8" evidence="2"/>
<evidence type="ECO:0000256" key="3">
    <source>
        <dbReference type="ARBA" id="ARBA00022679"/>
    </source>
</evidence>
<feature type="domain" description="N-end aminoacyl transferase N-terminal" evidence="5">
    <location>
        <begin position="35"/>
        <end position="87"/>
    </location>
</feature>
<keyword evidence="3" id="KW-0808">Transferase</keyword>
<dbReference type="InterPro" id="IPR007472">
    <property type="entry name" value="N-end_Aminoacyl_Trfase_C"/>
</dbReference>
<dbReference type="GO" id="GO:0005737">
    <property type="term" value="C:cytoplasm"/>
    <property type="evidence" value="ECO:0007669"/>
    <property type="project" value="TreeGrafter"/>
</dbReference>
<evidence type="ECO:0000256" key="1">
    <source>
        <dbReference type="ARBA" id="ARBA00009991"/>
    </source>
</evidence>
<dbReference type="Pfam" id="PF04377">
    <property type="entry name" value="ATE_C"/>
    <property type="match status" value="1"/>
</dbReference>
<dbReference type="EMBL" id="SRPO01000462">
    <property type="protein sequence ID" value="KAG5932316.1"/>
    <property type="molecule type" value="Genomic_DNA"/>
</dbReference>
<feature type="domain" description="N-end rule aminoacyl transferase C-terminal" evidence="6">
    <location>
        <begin position="159"/>
        <end position="295"/>
    </location>
</feature>
<dbReference type="Proteomes" id="UP000706124">
    <property type="component" value="Unassembled WGS sequence"/>
</dbReference>
<dbReference type="AlphaFoldDB" id="A0A9P7M814"/>
<keyword evidence="8" id="KW-1185">Reference proteome</keyword>
<proteinExistence type="inferred from homology"/>
<evidence type="ECO:0000313" key="8">
    <source>
        <dbReference type="Proteomes" id="UP000706124"/>
    </source>
</evidence>
<dbReference type="PANTHER" id="PTHR21367:SF1">
    <property type="entry name" value="ARGINYL-TRNA--PROTEIN TRANSFERASE 1"/>
    <property type="match status" value="1"/>
</dbReference>
<dbReference type="GO" id="GO:0004057">
    <property type="term" value="F:arginyl-tRNA--protein transferase activity"/>
    <property type="evidence" value="ECO:0007669"/>
    <property type="project" value="UniProtKB-EC"/>
</dbReference>
<evidence type="ECO:0000256" key="2">
    <source>
        <dbReference type="ARBA" id="ARBA00012025"/>
    </source>
</evidence>
<comment type="caution">
    <text evidence="7">The sequence shown here is derived from an EMBL/GenBank/DDBJ whole genome shotgun (WGS) entry which is preliminary data.</text>
</comment>
<dbReference type="Pfam" id="PF04376">
    <property type="entry name" value="ATE_N"/>
    <property type="match status" value="1"/>
</dbReference>
<reference evidence="7 8" key="1">
    <citation type="journal article" date="2020" name="bioRxiv">
        <title>Whole genome comparisons of ergot fungi reveals the divergence and evolution of species within the genus Claviceps are the result of varying mechanisms driving genome evolution and host range expansion.</title>
        <authorList>
            <person name="Wyka S.A."/>
            <person name="Mondo S.J."/>
            <person name="Liu M."/>
            <person name="Dettman J."/>
            <person name="Nalam V."/>
            <person name="Broders K.D."/>
        </authorList>
    </citation>
    <scope>NUCLEOTIDE SEQUENCE [LARGE SCALE GENOMIC DNA]</scope>
    <source>
        <strain evidence="7 8">CCC 1485</strain>
    </source>
</reference>
<comment type="similarity">
    <text evidence="1">Belongs to the R-transferase family.</text>
</comment>
<keyword evidence="4" id="KW-0012">Acyltransferase</keyword>
<evidence type="ECO:0000313" key="7">
    <source>
        <dbReference type="EMBL" id="KAG5932316.1"/>
    </source>
</evidence>
<dbReference type="OrthoDB" id="74183at2759"/>
<evidence type="ECO:0000259" key="5">
    <source>
        <dbReference type="Pfam" id="PF04376"/>
    </source>
</evidence>